<evidence type="ECO:0000256" key="3">
    <source>
        <dbReference type="PROSITE-ProRule" id="PRU00708"/>
    </source>
</evidence>
<dbReference type="GO" id="GO:0003723">
    <property type="term" value="F:RNA binding"/>
    <property type="evidence" value="ECO:0007669"/>
    <property type="project" value="InterPro"/>
</dbReference>
<dbReference type="InterPro" id="IPR011990">
    <property type="entry name" value="TPR-like_helical_dom_sf"/>
</dbReference>
<dbReference type="InterPro" id="IPR046849">
    <property type="entry name" value="E2_motif"/>
</dbReference>
<dbReference type="NCBIfam" id="TIGR00756">
    <property type="entry name" value="PPR"/>
    <property type="match status" value="3"/>
</dbReference>
<dbReference type="GO" id="GO:0009451">
    <property type="term" value="P:RNA modification"/>
    <property type="evidence" value="ECO:0007669"/>
    <property type="project" value="InterPro"/>
</dbReference>
<dbReference type="InterPro" id="IPR046848">
    <property type="entry name" value="E_motif"/>
</dbReference>
<dbReference type="Pfam" id="PF01535">
    <property type="entry name" value="PPR"/>
    <property type="match status" value="3"/>
</dbReference>
<dbReference type="Pfam" id="PF12854">
    <property type="entry name" value="PPR_1"/>
    <property type="match status" value="1"/>
</dbReference>
<dbReference type="Proteomes" id="UP001345219">
    <property type="component" value="Chromosome 1"/>
</dbReference>
<dbReference type="Gene3D" id="1.25.40.10">
    <property type="entry name" value="Tetratricopeptide repeat domain"/>
    <property type="match status" value="2"/>
</dbReference>
<dbReference type="PROSITE" id="PS51375">
    <property type="entry name" value="PPR"/>
    <property type="match status" value="2"/>
</dbReference>
<gene>
    <name evidence="5" type="ORF">SAY87_000711</name>
</gene>
<feature type="repeat" description="PPR" evidence="3">
    <location>
        <begin position="280"/>
        <end position="314"/>
    </location>
</feature>
<comment type="similarity">
    <text evidence="1">Belongs to the PPR family. PCMP-H subfamily.</text>
</comment>
<dbReference type="Pfam" id="PF20430">
    <property type="entry name" value="Eplus_motif"/>
    <property type="match status" value="1"/>
</dbReference>
<protein>
    <recommendedName>
        <fullName evidence="4">DYW domain-containing protein</fullName>
    </recommendedName>
</protein>
<reference evidence="5 6" key="1">
    <citation type="journal article" date="2023" name="Hortic Res">
        <title>Pangenome of water caltrop reveals structural variations and asymmetric subgenome divergence after allopolyploidization.</title>
        <authorList>
            <person name="Zhang X."/>
            <person name="Chen Y."/>
            <person name="Wang L."/>
            <person name="Yuan Y."/>
            <person name="Fang M."/>
            <person name="Shi L."/>
            <person name="Lu R."/>
            <person name="Comes H.P."/>
            <person name="Ma Y."/>
            <person name="Chen Y."/>
            <person name="Huang G."/>
            <person name="Zhou Y."/>
            <person name="Zheng Z."/>
            <person name="Qiu Y."/>
        </authorList>
    </citation>
    <scope>NUCLEOTIDE SEQUENCE [LARGE SCALE GENOMIC DNA]</scope>
    <source>
        <tissue evidence="5">Roots</tissue>
    </source>
</reference>
<dbReference type="AlphaFoldDB" id="A0AAN7GHA9"/>
<dbReference type="Pfam" id="PF14432">
    <property type="entry name" value="DYW_deaminase"/>
    <property type="match status" value="1"/>
</dbReference>
<dbReference type="InterPro" id="IPR032867">
    <property type="entry name" value="DYW_dom"/>
</dbReference>
<dbReference type="GO" id="GO:0008270">
    <property type="term" value="F:zinc ion binding"/>
    <property type="evidence" value="ECO:0007669"/>
    <property type="project" value="InterPro"/>
</dbReference>
<evidence type="ECO:0000256" key="2">
    <source>
        <dbReference type="ARBA" id="ARBA00022737"/>
    </source>
</evidence>
<dbReference type="PANTHER" id="PTHR47926:SF501">
    <property type="entry name" value="DYW DOMAIN-CONTAINING PROTEIN"/>
    <property type="match status" value="1"/>
</dbReference>
<feature type="domain" description="DYW" evidence="4">
    <location>
        <begin position="526"/>
        <end position="618"/>
    </location>
</feature>
<organism evidence="5 6">
    <name type="scientific">Trapa incisa</name>
    <dbReference type="NCBI Taxonomy" id="236973"/>
    <lineage>
        <taxon>Eukaryota</taxon>
        <taxon>Viridiplantae</taxon>
        <taxon>Streptophyta</taxon>
        <taxon>Embryophyta</taxon>
        <taxon>Tracheophyta</taxon>
        <taxon>Spermatophyta</taxon>
        <taxon>Magnoliopsida</taxon>
        <taxon>eudicotyledons</taxon>
        <taxon>Gunneridae</taxon>
        <taxon>Pentapetalae</taxon>
        <taxon>rosids</taxon>
        <taxon>malvids</taxon>
        <taxon>Myrtales</taxon>
        <taxon>Lythraceae</taxon>
        <taxon>Trapa</taxon>
    </lineage>
</organism>
<dbReference type="EMBL" id="JAXIOK010000023">
    <property type="protein sequence ID" value="KAK4742710.1"/>
    <property type="molecule type" value="Genomic_DNA"/>
</dbReference>
<sequence>MLLSRGFGQSRHNKLVRRLTGSLSFDLIPDRKLNPIVNRRVTEQSCLSLLQSCCTWSGLIQIHAHILKQGLLSNPLVLTKFTSTASELNVVDYATAIVFSPDADTKLYDTFLFNTIIRSYALNKDIKAVHSLNWMLNSGYIPNEFTYPFVLKACAGIGDLRLGQAVHGSAVKFGFKDNSHVMNTLVHMYGSCARGITFARNLFDKMQKQDSVSWSVMMGVYVRAGEPAHAVELFRKMQVSGFRPDEVTMILILSACANLGALECGKWIESFIMKEKIKTSIELYNSLIDMFAKCGDMDSALRVFRGMDDKTIVSWTSVIGGMAMHGFGLEAVSLFEEMMNVGFVPDEVAFIGILSACSHSGLVQEGQKYFYLMEEKFGIQPKIEHYGCVVDSLCRARLVKEAVEFVDKMPIAPNSIIWRTLTSACRAQEELELGERISARLVKEEPRVDANYVLLSNIYAKMSCWEKKTQIREEMDIRGLRKVPGITLIELDNEIYEFVAGDKSHDQYKEICEMLDEMGKEMKRAGYSASISEILLDIDDEDKEDALNRHSEKLAIAFALMRTPPGAPIRIVKNLRVCIDCHSATKFISKIYKREILVRDRNRFHHFKDGVCSCRDFW</sequence>
<dbReference type="InterPro" id="IPR046960">
    <property type="entry name" value="PPR_At4g14850-like_plant"/>
</dbReference>
<dbReference type="InterPro" id="IPR002885">
    <property type="entry name" value="PPR_rpt"/>
</dbReference>
<keyword evidence="6" id="KW-1185">Reference proteome</keyword>
<dbReference type="FunFam" id="1.25.40.10:FF:000427">
    <property type="entry name" value="Pentatricopeptide repeat-containing protein chloroplastic"/>
    <property type="match status" value="1"/>
</dbReference>
<name>A0AAN7GHA9_9MYRT</name>
<evidence type="ECO:0000256" key="1">
    <source>
        <dbReference type="ARBA" id="ARBA00006643"/>
    </source>
</evidence>
<feature type="repeat" description="PPR" evidence="3">
    <location>
        <begin position="210"/>
        <end position="244"/>
    </location>
</feature>
<comment type="caution">
    <text evidence="5">The sequence shown here is derived from an EMBL/GenBank/DDBJ whole genome shotgun (WGS) entry which is preliminary data.</text>
</comment>
<keyword evidence="2" id="KW-0677">Repeat</keyword>
<evidence type="ECO:0000313" key="5">
    <source>
        <dbReference type="EMBL" id="KAK4742710.1"/>
    </source>
</evidence>
<evidence type="ECO:0000259" key="4">
    <source>
        <dbReference type="Pfam" id="PF14432"/>
    </source>
</evidence>
<dbReference type="PANTHER" id="PTHR47926">
    <property type="entry name" value="PENTATRICOPEPTIDE REPEAT-CONTAINING PROTEIN"/>
    <property type="match status" value="1"/>
</dbReference>
<dbReference type="FunFam" id="1.25.40.10:FF:000242">
    <property type="entry name" value="Pentatricopeptide repeat-containing protein"/>
    <property type="match status" value="1"/>
</dbReference>
<accession>A0AAN7GHA9</accession>
<dbReference type="Pfam" id="PF20431">
    <property type="entry name" value="E_motif"/>
    <property type="match status" value="1"/>
</dbReference>
<evidence type="ECO:0000313" key="6">
    <source>
        <dbReference type="Proteomes" id="UP001345219"/>
    </source>
</evidence>
<proteinExistence type="inferred from homology"/>
<dbReference type="Pfam" id="PF13041">
    <property type="entry name" value="PPR_2"/>
    <property type="match status" value="1"/>
</dbReference>